<reference evidence="2 3" key="1">
    <citation type="submission" date="2020-03" db="EMBL/GenBank/DDBJ databases">
        <title>Complete genome sequence of Shewanella sp.</title>
        <authorList>
            <person name="Kim Y.-S."/>
            <person name="Kim S.-J."/>
            <person name="Jung H.-K."/>
            <person name="Kim K.-H."/>
        </authorList>
    </citation>
    <scope>NUCLEOTIDE SEQUENCE [LARGE SCALE GENOMIC DNA]</scope>
    <source>
        <strain evidence="2 3">PN3F2</strain>
        <plasmid evidence="2 3">pPN3F2_2</plasmid>
    </source>
</reference>
<keyword evidence="1" id="KW-1133">Transmembrane helix</keyword>
<keyword evidence="3" id="KW-1185">Reference proteome</keyword>
<proteinExistence type="predicted"/>
<evidence type="ECO:0000256" key="1">
    <source>
        <dbReference type="SAM" id="Phobius"/>
    </source>
</evidence>
<keyword evidence="2" id="KW-0614">Plasmid</keyword>
<protein>
    <submittedName>
        <fullName evidence="2">Uncharacterized protein</fullName>
    </submittedName>
</protein>
<evidence type="ECO:0000313" key="3">
    <source>
        <dbReference type="Proteomes" id="UP000502608"/>
    </source>
</evidence>
<keyword evidence="1" id="KW-0472">Membrane</keyword>
<dbReference type="AlphaFoldDB" id="A0A6G9QRV8"/>
<dbReference type="RefSeq" id="WP_167680349.1">
    <property type="nucleotide sequence ID" value="NZ_CP050315.1"/>
</dbReference>
<dbReference type="EMBL" id="CP050315">
    <property type="protein sequence ID" value="QIR16521.1"/>
    <property type="molecule type" value="Genomic_DNA"/>
</dbReference>
<evidence type="ECO:0000313" key="2">
    <source>
        <dbReference type="EMBL" id="QIR16521.1"/>
    </source>
</evidence>
<sequence length="188" mass="20100">MGTEVVVGWIQTVHAAGAVYISFFFVVGIAFAALVFINIKQMSSMGQMQTRQPPSVTATIACAVGSAMAIYIAGWINALDETVFSGVISLGTNDPLSWRVDDTVNPGGSHEEVIKLFLKTVIKFFGLIGIGNSINCVLKIGSQHEKEDTKKKAVFFALAGVAFMRIEATTKLVAELVPFLDGIAEILA</sequence>
<organism evidence="2 3">
    <name type="scientific">Shewanella aestuarii</name>
    <dbReference type="NCBI Taxonomy" id="1028752"/>
    <lineage>
        <taxon>Bacteria</taxon>
        <taxon>Pseudomonadati</taxon>
        <taxon>Pseudomonadota</taxon>
        <taxon>Gammaproteobacteria</taxon>
        <taxon>Alteromonadales</taxon>
        <taxon>Shewanellaceae</taxon>
        <taxon>Shewanella</taxon>
    </lineage>
</organism>
<name>A0A6G9QRV8_9GAMM</name>
<feature type="transmembrane region" description="Helical" evidence="1">
    <location>
        <begin position="58"/>
        <end position="76"/>
    </location>
</feature>
<dbReference type="Proteomes" id="UP000502608">
    <property type="component" value="Plasmid pPN3F2_2"/>
</dbReference>
<accession>A0A6G9QRV8</accession>
<gene>
    <name evidence="2" type="ORF">HBH39_18770</name>
</gene>
<feature type="transmembrane region" description="Helical" evidence="1">
    <location>
        <begin position="12"/>
        <end position="37"/>
    </location>
</feature>
<dbReference type="KEGG" id="saes:HBH39_18770"/>
<geneLocation type="plasmid" evidence="2 3">
    <name>pPN3F2_2</name>
</geneLocation>
<keyword evidence="1" id="KW-0812">Transmembrane</keyword>